<protein>
    <submittedName>
        <fullName evidence="2">Uncharacterized protein</fullName>
    </submittedName>
</protein>
<proteinExistence type="predicted"/>
<accession>A0A4Y2PYS5</accession>
<name>A0A4Y2PYS5_ARAVE</name>
<evidence type="ECO:0000313" key="2">
    <source>
        <dbReference type="EMBL" id="GBN56389.1"/>
    </source>
</evidence>
<evidence type="ECO:0000256" key="1">
    <source>
        <dbReference type="SAM" id="MobiDB-lite"/>
    </source>
</evidence>
<evidence type="ECO:0000313" key="3">
    <source>
        <dbReference type="Proteomes" id="UP000499080"/>
    </source>
</evidence>
<feature type="region of interest" description="Disordered" evidence="1">
    <location>
        <begin position="9"/>
        <end position="36"/>
    </location>
</feature>
<dbReference type="Proteomes" id="UP000499080">
    <property type="component" value="Unassembled WGS sequence"/>
</dbReference>
<keyword evidence="3" id="KW-1185">Reference proteome</keyword>
<feature type="compositionally biased region" description="Polar residues" evidence="1">
    <location>
        <begin position="16"/>
        <end position="30"/>
    </location>
</feature>
<sequence>MTTWQVLRKSPGECTAKQTNKQDNGSTIIPENTKHRKQDKQLLYKLANKQQKSTNNNSNSIFYTAWRLSAYHLALRPKSQIYSKMFKHTSQHLGYLAKSRDLFNMGMVTDHKAAALPLIPL</sequence>
<dbReference type="AlphaFoldDB" id="A0A4Y2PYS5"/>
<gene>
    <name evidence="2" type="ORF">AVEN_36667_1</name>
</gene>
<organism evidence="2 3">
    <name type="scientific">Araneus ventricosus</name>
    <name type="common">Orbweaver spider</name>
    <name type="synonym">Epeira ventricosa</name>
    <dbReference type="NCBI Taxonomy" id="182803"/>
    <lineage>
        <taxon>Eukaryota</taxon>
        <taxon>Metazoa</taxon>
        <taxon>Ecdysozoa</taxon>
        <taxon>Arthropoda</taxon>
        <taxon>Chelicerata</taxon>
        <taxon>Arachnida</taxon>
        <taxon>Araneae</taxon>
        <taxon>Araneomorphae</taxon>
        <taxon>Entelegynae</taxon>
        <taxon>Araneoidea</taxon>
        <taxon>Araneidae</taxon>
        <taxon>Araneus</taxon>
    </lineage>
</organism>
<comment type="caution">
    <text evidence="2">The sequence shown here is derived from an EMBL/GenBank/DDBJ whole genome shotgun (WGS) entry which is preliminary data.</text>
</comment>
<dbReference type="EMBL" id="BGPR01012511">
    <property type="protein sequence ID" value="GBN56389.1"/>
    <property type="molecule type" value="Genomic_DNA"/>
</dbReference>
<reference evidence="2 3" key="1">
    <citation type="journal article" date="2019" name="Sci. Rep.">
        <title>Orb-weaving spider Araneus ventricosus genome elucidates the spidroin gene catalogue.</title>
        <authorList>
            <person name="Kono N."/>
            <person name="Nakamura H."/>
            <person name="Ohtoshi R."/>
            <person name="Moran D.A.P."/>
            <person name="Shinohara A."/>
            <person name="Yoshida Y."/>
            <person name="Fujiwara M."/>
            <person name="Mori M."/>
            <person name="Tomita M."/>
            <person name="Arakawa K."/>
        </authorList>
    </citation>
    <scope>NUCLEOTIDE SEQUENCE [LARGE SCALE GENOMIC DNA]</scope>
</reference>